<dbReference type="GO" id="GO:0005802">
    <property type="term" value="C:trans-Golgi network"/>
    <property type="evidence" value="ECO:0007669"/>
    <property type="project" value="TreeGrafter"/>
</dbReference>
<dbReference type="InterPro" id="IPR008979">
    <property type="entry name" value="Galactose-bd-like_sf"/>
</dbReference>
<feature type="compositionally biased region" description="Low complexity" evidence="15">
    <location>
        <begin position="679"/>
        <end position="695"/>
    </location>
</feature>
<comment type="caution">
    <text evidence="19">The sequence shown here is derived from an EMBL/GenBank/DDBJ whole genome shotgun (WGS) entry which is preliminary data.</text>
</comment>
<dbReference type="GO" id="GO:0004252">
    <property type="term" value="F:serine-type endopeptidase activity"/>
    <property type="evidence" value="ECO:0007669"/>
    <property type="project" value="UniProtKB-UniRule"/>
</dbReference>
<feature type="active site" description="Charge relay system" evidence="13 14">
    <location>
        <position position="237"/>
    </location>
</feature>
<dbReference type="FunFam" id="2.60.120.260:FF:000026">
    <property type="entry name" value="proprotein convertase subtilisin/kexin type 7"/>
    <property type="match status" value="1"/>
</dbReference>
<dbReference type="FunFam" id="3.40.50.200:FF:000005">
    <property type="entry name" value="Proprotein convertase subtilisin/kexin type 7"/>
    <property type="match status" value="1"/>
</dbReference>
<dbReference type="PROSITE" id="PS51829">
    <property type="entry name" value="P_HOMO_B"/>
    <property type="match status" value="1"/>
</dbReference>
<feature type="compositionally biased region" description="Polar residues" evidence="15">
    <location>
        <begin position="869"/>
        <end position="899"/>
    </location>
</feature>
<feature type="non-terminal residue" evidence="19">
    <location>
        <position position="1"/>
    </location>
</feature>
<dbReference type="AlphaFoldDB" id="A0A9W8JL89"/>
<sequence>MHLLSPVLALCLLNIPLVLASPTKRTYGTHDYYVIEHNPHNGASLDDVARELGVELVERAGELEGHWLVRRQKTSQNLYARGQDTVDPVLERYHSLRHLAGAQFPTRSETTEHARRLAHSIPYLEKQALRRREKRAPPPERPPSPTSARGVAARLGIQDPLFPSQWHLVNDDHPEHMMNVIPVWDMGFTGKGIISSIIDDGLEYESEDLKDNFDADDSYDFNDHEDLPTPKNYDDHHGTRCAGQVAAVRNTACGVGIAYDSKVAGVRILSGPITDVDEAAALNYGFHNVTIYSCSWGPPDNGLSMEGPGYLIKKAVVNGINNGRQGKGSIFVFASGNGAASGDQCNFDGYTNSIYSVTVAAVDYQGQHPYYSEACAANMIVAYSSGSGKHIVTTDKGKNQCSSSHGGTSAAAPNAVGVFALALQARPDLTWRDVQHLCVQTARQINPEDEDWEKTAVGRYYSYKYGFGVLDAEKYVKAAQTWELVKPQAWFDTPTVRLENGTMDSNGTFAGGTFIAPGGINSTITVTKEMLAERNFETLEHINVKVWINHTRRGDVEVKVTSPNNITSVLASRRQADGATTGFPGWIFMSVKHWGEDPVGNWTIHIKDQERDDELGQLLGWNMMFWGSTIDPARAIKYELPNVDDVFPPIELPKPVLPSPTTKQHPKPTVNTHPSETDASTTPSVASATATASSTNMPTPDQGWFPDMSTLITNQKWFFGALGAVAVFGLGAGAFFWRRRMARANAAGASNYSALAGGEDVSMTGLGGNLTGGPRTTRELYDAFGELSDDDDDENTALRPNARVQKSNVGFHSGFLDDDEPSAPLTAAPLYRDEPDSPARREEETSSEEEDSEEEDDEDEEEEEEEANTAPTNSRNQGQRTSSPNGSSLTESWEHASSS</sequence>
<dbReference type="Gene3D" id="3.40.50.200">
    <property type="entry name" value="Peptidase S8/S53 domain"/>
    <property type="match status" value="1"/>
</dbReference>
<accession>A0A9W8JL89</accession>
<evidence type="ECO:0000256" key="16">
    <source>
        <dbReference type="SAM" id="Phobius"/>
    </source>
</evidence>
<comment type="similarity">
    <text evidence="2">Belongs to the peptidase S8 family. Furin subfamily.</text>
</comment>
<evidence type="ECO:0000256" key="12">
    <source>
        <dbReference type="ARBA" id="ARBA00023180"/>
    </source>
</evidence>
<dbReference type="PROSITE" id="PS00138">
    <property type="entry name" value="SUBTILASE_SER"/>
    <property type="match status" value="1"/>
</dbReference>
<keyword evidence="8" id="KW-0106">Calcium</keyword>
<feature type="compositionally biased region" description="Polar residues" evidence="15">
    <location>
        <begin position="659"/>
        <end position="678"/>
    </location>
</feature>
<evidence type="ECO:0000313" key="19">
    <source>
        <dbReference type="EMBL" id="KAJ2932913.1"/>
    </source>
</evidence>
<feature type="domain" description="P/Homo B" evidence="18">
    <location>
        <begin position="485"/>
        <end position="631"/>
    </location>
</feature>
<dbReference type="InterPro" id="IPR022398">
    <property type="entry name" value="Peptidase_S8_His-AS"/>
</dbReference>
<keyword evidence="3 14" id="KW-0645">Protease</keyword>
<feature type="region of interest" description="Disordered" evidence="15">
    <location>
        <begin position="811"/>
        <end position="899"/>
    </location>
</feature>
<evidence type="ECO:0000256" key="13">
    <source>
        <dbReference type="PIRSR" id="PIRSR615500-1"/>
    </source>
</evidence>
<protein>
    <recommendedName>
        <fullName evidence="18">P/Homo B domain-containing protein</fullName>
    </recommendedName>
</protein>
<feature type="compositionally biased region" description="Acidic residues" evidence="15">
    <location>
        <begin position="845"/>
        <end position="867"/>
    </location>
</feature>
<dbReference type="InterPro" id="IPR015500">
    <property type="entry name" value="Peptidase_S8_subtilisin-rel"/>
</dbReference>
<keyword evidence="5 17" id="KW-0732">Signal</keyword>
<dbReference type="InterPro" id="IPR034182">
    <property type="entry name" value="Kexin/furin"/>
</dbReference>
<keyword evidence="7 14" id="KW-0720">Serine protease</keyword>
<keyword evidence="6 14" id="KW-0378">Hydrolase</keyword>
<dbReference type="InterPro" id="IPR023828">
    <property type="entry name" value="Peptidase_S8_Ser-AS"/>
</dbReference>
<evidence type="ECO:0000256" key="10">
    <source>
        <dbReference type="ARBA" id="ARBA00023136"/>
    </source>
</evidence>
<dbReference type="Pfam" id="PF00082">
    <property type="entry name" value="Peptidase_S8"/>
    <property type="match status" value="1"/>
</dbReference>
<gene>
    <name evidence="19" type="ORF">H1R20_g4190</name>
</gene>
<dbReference type="PROSITE" id="PS00137">
    <property type="entry name" value="SUBTILASE_HIS"/>
    <property type="match status" value="1"/>
</dbReference>
<dbReference type="CDD" id="cd04059">
    <property type="entry name" value="Peptidases_S8_Protein_convertases_Kexins_Furin-like"/>
    <property type="match status" value="1"/>
</dbReference>
<dbReference type="OrthoDB" id="300641at2759"/>
<dbReference type="Gene3D" id="2.60.120.260">
    <property type="entry name" value="Galactose-binding domain-like"/>
    <property type="match status" value="1"/>
</dbReference>
<proteinExistence type="inferred from homology"/>
<evidence type="ECO:0000256" key="3">
    <source>
        <dbReference type="ARBA" id="ARBA00022670"/>
    </source>
</evidence>
<evidence type="ECO:0000256" key="4">
    <source>
        <dbReference type="ARBA" id="ARBA00022692"/>
    </source>
</evidence>
<dbReference type="InterPro" id="IPR002884">
    <property type="entry name" value="P_dom"/>
</dbReference>
<dbReference type="SUPFAM" id="SSF52743">
    <property type="entry name" value="Subtilisin-like"/>
    <property type="match status" value="1"/>
</dbReference>
<dbReference type="InterPro" id="IPR000209">
    <property type="entry name" value="Peptidase_S8/S53_dom"/>
</dbReference>
<dbReference type="PANTHER" id="PTHR42884:SF14">
    <property type="entry name" value="NEUROENDOCRINE CONVERTASE 1"/>
    <property type="match status" value="1"/>
</dbReference>
<feature type="region of interest" description="Disordered" evidence="15">
    <location>
        <begin position="654"/>
        <end position="701"/>
    </location>
</feature>
<dbReference type="Pfam" id="PF01483">
    <property type="entry name" value="P_proprotein"/>
    <property type="match status" value="1"/>
</dbReference>
<feature type="compositionally biased region" description="Basic and acidic residues" evidence="15">
    <location>
        <begin position="831"/>
        <end position="844"/>
    </location>
</feature>
<dbReference type="InterPro" id="IPR036852">
    <property type="entry name" value="Peptidase_S8/S53_dom_sf"/>
</dbReference>
<dbReference type="GO" id="GO:0000139">
    <property type="term" value="C:Golgi membrane"/>
    <property type="evidence" value="ECO:0007669"/>
    <property type="project" value="TreeGrafter"/>
</dbReference>
<feature type="active site" description="Charge relay system" evidence="13 14">
    <location>
        <position position="199"/>
    </location>
</feature>
<keyword evidence="4 16" id="KW-0812">Transmembrane</keyword>
<organism evidence="19 20">
    <name type="scientific">Candolleomyces eurysporus</name>
    <dbReference type="NCBI Taxonomy" id="2828524"/>
    <lineage>
        <taxon>Eukaryota</taxon>
        <taxon>Fungi</taxon>
        <taxon>Dikarya</taxon>
        <taxon>Basidiomycota</taxon>
        <taxon>Agaricomycotina</taxon>
        <taxon>Agaricomycetes</taxon>
        <taxon>Agaricomycetidae</taxon>
        <taxon>Agaricales</taxon>
        <taxon>Agaricineae</taxon>
        <taxon>Psathyrellaceae</taxon>
        <taxon>Candolleomyces</taxon>
    </lineage>
</organism>
<evidence type="ECO:0000256" key="9">
    <source>
        <dbReference type="ARBA" id="ARBA00022989"/>
    </source>
</evidence>
<keyword evidence="10 16" id="KW-0472">Membrane</keyword>
<dbReference type="SUPFAM" id="SSF49785">
    <property type="entry name" value="Galactose-binding domain-like"/>
    <property type="match status" value="1"/>
</dbReference>
<feature type="region of interest" description="Disordered" evidence="15">
    <location>
        <begin position="786"/>
        <end position="805"/>
    </location>
</feature>
<keyword evidence="11" id="KW-0865">Zymogen</keyword>
<evidence type="ECO:0000256" key="11">
    <source>
        <dbReference type="ARBA" id="ARBA00023145"/>
    </source>
</evidence>
<evidence type="ECO:0000256" key="6">
    <source>
        <dbReference type="ARBA" id="ARBA00022801"/>
    </source>
</evidence>
<dbReference type="GO" id="GO:0007323">
    <property type="term" value="P:peptide pheromone maturation"/>
    <property type="evidence" value="ECO:0007669"/>
    <property type="project" value="UniProtKB-ARBA"/>
</dbReference>
<dbReference type="PROSITE" id="PS51892">
    <property type="entry name" value="SUBTILASE"/>
    <property type="match status" value="1"/>
</dbReference>
<evidence type="ECO:0000256" key="15">
    <source>
        <dbReference type="SAM" id="MobiDB-lite"/>
    </source>
</evidence>
<evidence type="ECO:0000256" key="5">
    <source>
        <dbReference type="ARBA" id="ARBA00022729"/>
    </source>
</evidence>
<keyword evidence="9 16" id="KW-1133">Transmembrane helix</keyword>
<name>A0A9W8JL89_9AGAR</name>
<evidence type="ECO:0000313" key="20">
    <source>
        <dbReference type="Proteomes" id="UP001140091"/>
    </source>
</evidence>
<dbReference type="EMBL" id="JANBPK010000756">
    <property type="protein sequence ID" value="KAJ2932913.1"/>
    <property type="molecule type" value="Genomic_DNA"/>
</dbReference>
<comment type="subcellular location">
    <subcellularLocation>
        <location evidence="1">Membrane</location>
    </subcellularLocation>
</comment>
<evidence type="ECO:0000256" key="14">
    <source>
        <dbReference type="PROSITE-ProRule" id="PRU01240"/>
    </source>
</evidence>
<evidence type="ECO:0000256" key="7">
    <source>
        <dbReference type="ARBA" id="ARBA00022825"/>
    </source>
</evidence>
<dbReference type="PRINTS" id="PR00723">
    <property type="entry name" value="SUBTILISIN"/>
</dbReference>
<feature type="active site" description="Charge relay system" evidence="13 14">
    <location>
        <position position="409"/>
    </location>
</feature>
<evidence type="ECO:0000256" key="8">
    <source>
        <dbReference type="ARBA" id="ARBA00022837"/>
    </source>
</evidence>
<keyword evidence="20" id="KW-1185">Reference proteome</keyword>
<feature type="compositionally biased region" description="Basic and acidic residues" evidence="15">
    <location>
        <begin position="127"/>
        <end position="138"/>
    </location>
</feature>
<reference evidence="19" key="1">
    <citation type="submission" date="2022-06" db="EMBL/GenBank/DDBJ databases">
        <title>Genome Sequence of Candolleomyces eurysporus.</title>
        <authorList>
            <person name="Buettner E."/>
        </authorList>
    </citation>
    <scope>NUCLEOTIDE SEQUENCE</scope>
    <source>
        <strain evidence="19">VTCC 930004</strain>
    </source>
</reference>
<feature type="transmembrane region" description="Helical" evidence="16">
    <location>
        <begin position="717"/>
        <end position="737"/>
    </location>
</feature>
<feature type="signal peptide" evidence="17">
    <location>
        <begin position="1"/>
        <end position="20"/>
    </location>
</feature>
<dbReference type="GO" id="GO:0016485">
    <property type="term" value="P:protein processing"/>
    <property type="evidence" value="ECO:0007669"/>
    <property type="project" value="TreeGrafter"/>
</dbReference>
<evidence type="ECO:0000256" key="1">
    <source>
        <dbReference type="ARBA" id="ARBA00004370"/>
    </source>
</evidence>
<dbReference type="Proteomes" id="UP001140091">
    <property type="component" value="Unassembled WGS sequence"/>
</dbReference>
<evidence type="ECO:0000256" key="17">
    <source>
        <dbReference type="SAM" id="SignalP"/>
    </source>
</evidence>
<keyword evidence="12" id="KW-0325">Glycoprotein</keyword>
<dbReference type="PANTHER" id="PTHR42884">
    <property type="entry name" value="PROPROTEIN CONVERTASE SUBTILISIN/KEXIN-RELATED"/>
    <property type="match status" value="1"/>
</dbReference>
<evidence type="ECO:0000259" key="18">
    <source>
        <dbReference type="PROSITE" id="PS51829"/>
    </source>
</evidence>
<feature type="chain" id="PRO_5040964368" description="P/Homo B domain-containing protein" evidence="17">
    <location>
        <begin position="21"/>
        <end position="899"/>
    </location>
</feature>
<evidence type="ECO:0000256" key="2">
    <source>
        <dbReference type="ARBA" id="ARBA00005325"/>
    </source>
</evidence>
<feature type="region of interest" description="Disordered" evidence="15">
    <location>
        <begin position="127"/>
        <end position="150"/>
    </location>
</feature>